<reference evidence="2" key="1">
    <citation type="submission" date="2021-06" db="EMBL/GenBank/DDBJ databases">
        <authorList>
            <person name="Hodson N. C."/>
            <person name="Mongue J. A."/>
            <person name="Jaron S. K."/>
        </authorList>
    </citation>
    <scope>NUCLEOTIDE SEQUENCE</scope>
</reference>
<proteinExistence type="predicted"/>
<organism evidence="2 3">
    <name type="scientific">Allacma fusca</name>
    <dbReference type="NCBI Taxonomy" id="39272"/>
    <lineage>
        <taxon>Eukaryota</taxon>
        <taxon>Metazoa</taxon>
        <taxon>Ecdysozoa</taxon>
        <taxon>Arthropoda</taxon>
        <taxon>Hexapoda</taxon>
        <taxon>Collembola</taxon>
        <taxon>Symphypleona</taxon>
        <taxon>Sminthuridae</taxon>
        <taxon>Allacma</taxon>
    </lineage>
</organism>
<feature type="signal peptide" evidence="1">
    <location>
        <begin position="1"/>
        <end position="19"/>
    </location>
</feature>
<keyword evidence="1" id="KW-0732">Signal</keyword>
<dbReference type="AlphaFoldDB" id="A0A8J2LMF8"/>
<sequence length="74" mass="8966">MYLVCFVLLTRVQFRRVEAQIVKAKSVDKLERFIETHFDILTDRFQFYPEILRTVTHSQRCCVRRHSHLSILQV</sequence>
<feature type="chain" id="PRO_5035272275" evidence="1">
    <location>
        <begin position="20"/>
        <end position="74"/>
    </location>
</feature>
<protein>
    <submittedName>
        <fullName evidence="2">Uncharacterized protein</fullName>
    </submittedName>
</protein>
<dbReference type="EMBL" id="CAJVCH010570356">
    <property type="protein sequence ID" value="CAG7834743.1"/>
    <property type="molecule type" value="Genomic_DNA"/>
</dbReference>
<name>A0A8J2LMF8_9HEXA</name>
<keyword evidence="3" id="KW-1185">Reference proteome</keyword>
<gene>
    <name evidence="2" type="ORF">AFUS01_LOCUS44214</name>
</gene>
<accession>A0A8J2LMF8</accession>
<dbReference type="Proteomes" id="UP000708208">
    <property type="component" value="Unassembled WGS sequence"/>
</dbReference>
<evidence type="ECO:0000313" key="3">
    <source>
        <dbReference type="Proteomes" id="UP000708208"/>
    </source>
</evidence>
<comment type="caution">
    <text evidence="2">The sequence shown here is derived from an EMBL/GenBank/DDBJ whole genome shotgun (WGS) entry which is preliminary data.</text>
</comment>
<evidence type="ECO:0000313" key="2">
    <source>
        <dbReference type="EMBL" id="CAG7834743.1"/>
    </source>
</evidence>
<evidence type="ECO:0000256" key="1">
    <source>
        <dbReference type="SAM" id="SignalP"/>
    </source>
</evidence>